<organism evidence="1 2">
    <name type="scientific">Lichenibacterium minor</name>
    <dbReference type="NCBI Taxonomy" id="2316528"/>
    <lineage>
        <taxon>Bacteria</taxon>
        <taxon>Pseudomonadati</taxon>
        <taxon>Pseudomonadota</taxon>
        <taxon>Alphaproteobacteria</taxon>
        <taxon>Hyphomicrobiales</taxon>
        <taxon>Lichenihabitantaceae</taxon>
        <taxon>Lichenibacterium</taxon>
    </lineage>
</organism>
<keyword evidence="1" id="KW-0645">Protease</keyword>
<dbReference type="InterPro" id="IPR001969">
    <property type="entry name" value="Aspartic_peptidase_AS"/>
</dbReference>
<dbReference type="SUPFAM" id="SSF50630">
    <property type="entry name" value="Acid proteases"/>
    <property type="match status" value="1"/>
</dbReference>
<reference evidence="1 2" key="2">
    <citation type="submission" date="2019-02" db="EMBL/GenBank/DDBJ databases">
        <title>'Lichenibacterium ramalinii' gen. nov. sp. nov., 'Lichenibacterium minor' gen. nov. sp. nov.</title>
        <authorList>
            <person name="Pankratov T."/>
        </authorList>
    </citation>
    <scope>NUCLEOTIDE SEQUENCE [LARGE SCALE GENOMIC DNA]</scope>
    <source>
        <strain evidence="1 2">RmlP026</strain>
    </source>
</reference>
<comment type="caution">
    <text evidence="1">The sequence shown here is derived from an EMBL/GenBank/DDBJ whole genome shotgun (WGS) entry which is preliminary data.</text>
</comment>
<keyword evidence="1" id="KW-0378">Hydrolase</keyword>
<dbReference type="InterPro" id="IPR021109">
    <property type="entry name" value="Peptidase_aspartic_dom_sf"/>
</dbReference>
<accession>A0A4V1RUW2</accession>
<dbReference type="Proteomes" id="UP000290759">
    <property type="component" value="Unassembled WGS sequence"/>
</dbReference>
<dbReference type="OrthoDB" id="7595324at2"/>
<dbReference type="RefSeq" id="WP_129225021.1">
    <property type="nucleotide sequence ID" value="NZ_QYBB01000006.1"/>
</dbReference>
<reference evidence="1 2" key="1">
    <citation type="submission" date="2018-12" db="EMBL/GenBank/DDBJ databases">
        <authorList>
            <person name="Grouzdev D.S."/>
            <person name="Krutkina M.S."/>
        </authorList>
    </citation>
    <scope>NUCLEOTIDE SEQUENCE [LARGE SCALE GENOMIC DNA]</scope>
    <source>
        <strain evidence="1 2">RmlP026</strain>
    </source>
</reference>
<dbReference type="NCBIfam" id="TIGR02281">
    <property type="entry name" value="clan_AA_DTGA"/>
    <property type="match status" value="1"/>
</dbReference>
<dbReference type="Gene3D" id="2.40.70.10">
    <property type="entry name" value="Acid Proteases"/>
    <property type="match status" value="1"/>
</dbReference>
<dbReference type="CDD" id="cd05483">
    <property type="entry name" value="retropepsin_like_bacteria"/>
    <property type="match status" value="1"/>
</dbReference>
<gene>
    <name evidence="1" type="ORF">D3273_07315</name>
</gene>
<dbReference type="AlphaFoldDB" id="A0A4V1RUW2"/>
<dbReference type="GO" id="GO:0006508">
    <property type="term" value="P:proteolysis"/>
    <property type="evidence" value="ECO:0007669"/>
    <property type="project" value="UniProtKB-KW"/>
</dbReference>
<dbReference type="InterPro" id="IPR034122">
    <property type="entry name" value="Retropepsin-like_bacterial"/>
</dbReference>
<sequence length="189" mass="19482">MDIVKGAVGCAVVALLAAHQLSTLDAGRRAALWGAARAVVGTAPPPPQPSPPAPPRPIPVAAAPAAFGEEAVAPDRFGQYRASVEIDGERLPALVDTGASFVALSAEDADRIGLRPRPADFRYTVSTANGPAQVAKVQLASVRLGGIEVRDVTALVGGRGQLGQTLLGMSFLSRLSGVRIDHGRLLLTR</sequence>
<name>A0A4V1RUW2_9HYPH</name>
<protein>
    <submittedName>
        <fullName evidence="1">TIGR02281 family clan AA aspartic protease</fullName>
        <ecNumber evidence="1">3.4.23.-</ecNumber>
    </submittedName>
</protein>
<dbReference type="PROSITE" id="PS00141">
    <property type="entry name" value="ASP_PROTEASE"/>
    <property type="match status" value="1"/>
</dbReference>
<dbReference type="EMBL" id="QYBB01000006">
    <property type="protein sequence ID" value="RYC32544.1"/>
    <property type="molecule type" value="Genomic_DNA"/>
</dbReference>
<dbReference type="InterPro" id="IPR011969">
    <property type="entry name" value="Clan_AA_Asp_peptidase_C"/>
</dbReference>
<evidence type="ECO:0000313" key="2">
    <source>
        <dbReference type="Proteomes" id="UP000290759"/>
    </source>
</evidence>
<dbReference type="GO" id="GO:0004190">
    <property type="term" value="F:aspartic-type endopeptidase activity"/>
    <property type="evidence" value="ECO:0007669"/>
    <property type="project" value="InterPro"/>
</dbReference>
<proteinExistence type="predicted"/>
<dbReference type="EC" id="3.4.23.-" evidence="1"/>
<evidence type="ECO:0000313" key="1">
    <source>
        <dbReference type="EMBL" id="RYC32544.1"/>
    </source>
</evidence>
<keyword evidence="2" id="KW-1185">Reference proteome</keyword>
<dbReference type="Pfam" id="PF13975">
    <property type="entry name" value="gag-asp_proteas"/>
    <property type="match status" value="1"/>
</dbReference>